<dbReference type="Proteomes" id="UP001152519">
    <property type="component" value="Unassembled WGS sequence"/>
</dbReference>
<dbReference type="InterPro" id="IPR010982">
    <property type="entry name" value="Lambda_DNA-bd_dom_sf"/>
</dbReference>
<evidence type="ECO:0000259" key="1">
    <source>
        <dbReference type="PROSITE" id="PS50943"/>
    </source>
</evidence>
<dbReference type="SMART" id="SM00530">
    <property type="entry name" value="HTH_XRE"/>
    <property type="match status" value="1"/>
</dbReference>
<sequence>MSVDTEISTDPTASPLRYFGSEVRLERERLGMTRAELGKIACCSYSLVAKIETGDRVPTLDFARACDATFPYANGRFERFWPLALRYAFPPWFRPYAELEWKATVVRTSQPILIPGLAQTPEYARALLRSGRPANLEDLVTARMERQHVLTREHDPVRLWIVMRENVLTNTVGDPEVMREQLIHLRKLAETPHHRVQILRGNSDIYGAASPWNLVSFNEGADIVHVDGFPRGYNLADPDDVAAAQDAYDLLTANAEPPNATAELIDSVLKGHYA</sequence>
<dbReference type="Pfam" id="PF19054">
    <property type="entry name" value="DUF5753"/>
    <property type="match status" value="1"/>
</dbReference>
<dbReference type="EMBL" id="CAJSLV010000048">
    <property type="protein sequence ID" value="CAG6393005.1"/>
    <property type="molecule type" value="Genomic_DNA"/>
</dbReference>
<feature type="domain" description="HTH cro/C1-type" evidence="1">
    <location>
        <begin position="23"/>
        <end position="73"/>
    </location>
</feature>
<dbReference type="AlphaFoldDB" id="A0A9W4E495"/>
<proteinExistence type="predicted"/>
<organism evidence="2 3">
    <name type="scientific">Actinacidiphila cocklensis</name>
    <dbReference type="NCBI Taxonomy" id="887465"/>
    <lineage>
        <taxon>Bacteria</taxon>
        <taxon>Bacillati</taxon>
        <taxon>Actinomycetota</taxon>
        <taxon>Actinomycetes</taxon>
        <taxon>Kitasatosporales</taxon>
        <taxon>Streptomycetaceae</taxon>
        <taxon>Actinacidiphila</taxon>
    </lineage>
</organism>
<reference evidence="2" key="1">
    <citation type="submission" date="2021-05" db="EMBL/GenBank/DDBJ databases">
        <authorList>
            <person name="Arsene-Ploetze F."/>
        </authorList>
    </citation>
    <scope>NUCLEOTIDE SEQUENCE</scope>
    <source>
        <strain evidence="2">DSM 42138</strain>
    </source>
</reference>
<dbReference type="RefSeq" id="WP_251488246.1">
    <property type="nucleotide sequence ID" value="NZ_CAJSLV010000048.1"/>
</dbReference>
<name>A0A9W4E495_9ACTN</name>
<accession>A0A9W4E495</accession>
<dbReference type="InterPro" id="IPR001387">
    <property type="entry name" value="Cro/C1-type_HTH"/>
</dbReference>
<evidence type="ECO:0000313" key="3">
    <source>
        <dbReference type="Proteomes" id="UP001152519"/>
    </source>
</evidence>
<keyword evidence="3" id="KW-1185">Reference proteome</keyword>
<protein>
    <submittedName>
        <fullName evidence="2">Predicted transcription factor, homolog of eukaryotic MBF1</fullName>
    </submittedName>
</protein>
<dbReference type="Gene3D" id="1.10.260.40">
    <property type="entry name" value="lambda repressor-like DNA-binding domains"/>
    <property type="match status" value="1"/>
</dbReference>
<dbReference type="Pfam" id="PF13560">
    <property type="entry name" value="HTH_31"/>
    <property type="match status" value="1"/>
</dbReference>
<comment type="caution">
    <text evidence="2">The sequence shown here is derived from an EMBL/GenBank/DDBJ whole genome shotgun (WGS) entry which is preliminary data.</text>
</comment>
<dbReference type="SUPFAM" id="SSF47413">
    <property type="entry name" value="lambda repressor-like DNA-binding domains"/>
    <property type="match status" value="1"/>
</dbReference>
<evidence type="ECO:0000313" key="2">
    <source>
        <dbReference type="EMBL" id="CAG6393005.1"/>
    </source>
</evidence>
<gene>
    <name evidence="2" type="ORF">SCOCK_20034</name>
</gene>
<dbReference type="GO" id="GO:0003677">
    <property type="term" value="F:DNA binding"/>
    <property type="evidence" value="ECO:0007669"/>
    <property type="project" value="InterPro"/>
</dbReference>
<dbReference type="InterPro" id="IPR043917">
    <property type="entry name" value="DUF5753"/>
</dbReference>
<dbReference type="CDD" id="cd00093">
    <property type="entry name" value="HTH_XRE"/>
    <property type="match status" value="1"/>
</dbReference>
<dbReference type="PROSITE" id="PS50943">
    <property type="entry name" value="HTH_CROC1"/>
    <property type="match status" value="1"/>
</dbReference>